<accession>A0A6J5TWI8</accession>
<feature type="compositionally biased region" description="Basic and acidic residues" evidence="1">
    <location>
        <begin position="21"/>
        <end position="31"/>
    </location>
</feature>
<dbReference type="AlphaFoldDB" id="A0A6J5TWI8"/>
<gene>
    <name evidence="2" type="ORF">CURHAP_LOCUS11935</name>
</gene>
<name>A0A6J5TWI8_PRUAR</name>
<evidence type="ECO:0000256" key="1">
    <source>
        <dbReference type="SAM" id="MobiDB-lite"/>
    </source>
</evidence>
<feature type="compositionally biased region" description="Basic and acidic residues" evidence="1">
    <location>
        <begin position="1"/>
        <end position="12"/>
    </location>
</feature>
<organism evidence="2 3">
    <name type="scientific">Prunus armeniaca</name>
    <name type="common">Apricot</name>
    <name type="synonym">Armeniaca vulgaris</name>
    <dbReference type="NCBI Taxonomy" id="36596"/>
    <lineage>
        <taxon>Eukaryota</taxon>
        <taxon>Viridiplantae</taxon>
        <taxon>Streptophyta</taxon>
        <taxon>Embryophyta</taxon>
        <taxon>Tracheophyta</taxon>
        <taxon>Spermatophyta</taxon>
        <taxon>Magnoliopsida</taxon>
        <taxon>eudicotyledons</taxon>
        <taxon>Gunneridae</taxon>
        <taxon>Pentapetalae</taxon>
        <taxon>rosids</taxon>
        <taxon>fabids</taxon>
        <taxon>Rosales</taxon>
        <taxon>Rosaceae</taxon>
        <taxon>Amygdaloideae</taxon>
        <taxon>Amygdaleae</taxon>
        <taxon>Prunus</taxon>
    </lineage>
</organism>
<protein>
    <submittedName>
        <fullName evidence="2">Uncharacterized protein</fullName>
    </submittedName>
</protein>
<proteinExistence type="predicted"/>
<reference evidence="2 3" key="1">
    <citation type="submission" date="2020-05" db="EMBL/GenBank/DDBJ databases">
        <authorList>
            <person name="Campoy J."/>
            <person name="Schneeberger K."/>
            <person name="Spophaly S."/>
        </authorList>
    </citation>
    <scope>NUCLEOTIDE SEQUENCE [LARGE SCALE GENOMIC DNA]</scope>
    <source>
        <strain evidence="2">PruArmRojPasFocal</strain>
    </source>
</reference>
<evidence type="ECO:0000313" key="3">
    <source>
        <dbReference type="Proteomes" id="UP000507222"/>
    </source>
</evidence>
<sequence>MASEEVRPKEIVPEEANPEEAMAKDPTKTVIEELAPVVESTRLEGELLASDPKDTEVPLSEGHASPNSGGPESENVVPDLIVEPVVRTEDVDDSSASWAKRSGTATMSKERAKILLAKWVTLSTEERVTEEQSVKVCCALDALGPTYPDFASSFENAKSDMLALANKFKHSGPAQPPDDLAQLEAELARLGKRCGPMLSSRTRFLGFLI</sequence>
<dbReference type="Proteomes" id="UP000507222">
    <property type="component" value="Unassembled WGS sequence"/>
</dbReference>
<dbReference type="EMBL" id="CAEKDK010000002">
    <property type="protein sequence ID" value="CAB4268411.1"/>
    <property type="molecule type" value="Genomic_DNA"/>
</dbReference>
<feature type="region of interest" description="Disordered" evidence="1">
    <location>
        <begin position="1"/>
        <end position="76"/>
    </location>
</feature>
<feature type="compositionally biased region" description="Basic and acidic residues" evidence="1">
    <location>
        <begin position="41"/>
        <end position="56"/>
    </location>
</feature>
<evidence type="ECO:0000313" key="2">
    <source>
        <dbReference type="EMBL" id="CAB4268411.1"/>
    </source>
</evidence>